<proteinExistence type="predicted"/>
<comment type="caution">
    <text evidence="1">The sequence shown here is derived from an EMBL/GenBank/DDBJ whole genome shotgun (WGS) entry which is preliminary data.</text>
</comment>
<dbReference type="EMBL" id="VYZN01000025">
    <property type="protein sequence ID" value="KAE9535698.1"/>
    <property type="molecule type" value="Genomic_DNA"/>
</dbReference>
<reference evidence="1 2" key="1">
    <citation type="submission" date="2019-08" db="EMBL/GenBank/DDBJ databases">
        <title>The genome of the soybean aphid Biotype 1, its phylome, world population structure and adaptation to the North American continent.</title>
        <authorList>
            <person name="Giordano R."/>
            <person name="Donthu R.K."/>
            <person name="Hernandez A.G."/>
            <person name="Wright C.L."/>
            <person name="Zimin A.V."/>
        </authorList>
    </citation>
    <scope>NUCLEOTIDE SEQUENCE [LARGE SCALE GENOMIC DNA]</scope>
    <source>
        <tissue evidence="1">Whole aphids</tissue>
    </source>
</reference>
<gene>
    <name evidence="1" type="ORF">AGLY_007599</name>
</gene>
<evidence type="ECO:0000313" key="1">
    <source>
        <dbReference type="EMBL" id="KAE9535698.1"/>
    </source>
</evidence>
<sequence length="202" mass="23091">MNKEALKILIPFATSYLCNSVISIRYPKGLFINQIMKTLIQCLLLIPKIKILKVNLHHYIGTQLIIKYNAITYCGLHNQQWLHHDPVIWDYIMPLAFTPTDKGPCLTKNLAISSSSILTPLLQVFLTGNLFDLHDLHKDNLTLSLSLLNFQWLQTLASLSHLHIHCPNYHNQLRDRSVLDFKAYCPSILAMAENAQHDPQAP</sequence>
<dbReference type="Proteomes" id="UP000475862">
    <property type="component" value="Unassembled WGS sequence"/>
</dbReference>
<accession>A0A6G0TMN0</accession>
<organism evidence="1 2">
    <name type="scientific">Aphis glycines</name>
    <name type="common">Soybean aphid</name>
    <dbReference type="NCBI Taxonomy" id="307491"/>
    <lineage>
        <taxon>Eukaryota</taxon>
        <taxon>Metazoa</taxon>
        <taxon>Ecdysozoa</taxon>
        <taxon>Arthropoda</taxon>
        <taxon>Hexapoda</taxon>
        <taxon>Insecta</taxon>
        <taxon>Pterygota</taxon>
        <taxon>Neoptera</taxon>
        <taxon>Paraneoptera</taxon>
        <taxon>Hemiptera</taxon>
        <taxon>Sternorrhyncha</taxon>
        <taxon>Aphidomorpha</taxon>
        <taxon>Aphidoidea</taxon>
        <taxon>Aphididae</taxon>
        <taxon>Aphidini</taxon>
        <taxon>Aphis</taxon>
        <taxon>Aphis</taxon>
    </lineage>
</organism>
<keyword evidence="2" id="KW-1185">Reference proteome</keyword>
<name>A0A6G0TMN0_APHGL</name>
<dbReference type="AlphaFoldDB" id="A0A6G0TMN0"/>
<evidence type="ECO:0000313" key="2">
    <source>
        <dbReference type="Proteomes" id="UP000475862"/>
    </source>
</evidence>
<protein>
    <submittedName>
        <fullName evidence="1">Uncharacterized protein</fullName>
    </submittedName>
</protein>